<evidence type="ECO:0000313" key="3">
    <source>
        <dbReference type="EMBL" id="KAJ4260470.1"/>
    </source>
</evidence>
<proteinExistence type="predicted"/>
<evidence type="ECO:0000313" key="4">
    <source>
        <dbReference type="Proteomes" id="UP001152049"/>
    </source>
</evidence>
<protein>
    <submittedName>
        <fullName evidence="3">Uncharacterized protein</fullName>
    </submittedName>
</protein>
<feature type="transmembrane region" description="Helical" evidence="2">
    <location>
        <begin position="66"/>
        <end position="87"/>
    </location>
</feature>
<keyword evidence="4" id="KW-1185">Reference proteome</keyword>
<evidence type="ECO:0000256" key="2">
    <source>
        <dbReference type="SAM" id="Phobius"/>
    </source>
</evidence>
<evidence type="ECO:0000256" key="1">
    <source>
        <dbReference type="SAM" id="MobiDB-lite"/>
    </source>
</evidence>
<feature type="region of interest" description="Disordered" evidence="1">
    <location>
        <begin position="88"/>
        <end position="120"/>
    </location>
</feature>
<feature type="compositionally biased region" description="Basic and acidic residues" evidence="1">
    <location>
        <begin position="93"/>
        <end position="107"/>
    </location>
</feature>
<feature type="transmembrane region" description="Helical" evidence="2">
    <location>
        <begin position="32"/>
        <end position="54"/>
    </location>
</feature>
<dbReference type="EMBL" id="JAOQAZ010000013">
    <property type="protein sequence ID" value="KAJ4260470.1"/>
    <property type="molecule type" value="Genomic_DNA"/>
</dbReference>
<reference evidence="3" key="1">
    <citation type="submission" date="2022-09" db="EMBL/GenBank/DDBJ databases">
        <title>Fusarium specimens isolated from Avocado Roots.</title>
        <authorList>
            <person name="Stajich J."/>
            <person name="Roper C."/>
            <person name="Heimlech-Rivalta G."/>
        </authorList>
    </citation>
    <scope>NUCLEOTIDE SEQUENCE</scope>
    <source>
        <strain evidence="3">CF00136</strain>
    </source>
</reference>
<keyword evidence="2" id="KW-1133">Transmembrane helix</keyword>
<name>A0A9W8VEC0_9HYPO</name>
<gene>
    <name evidence="3" type="ORF">NW762_007211</name>
</gene>
<dbReference type="OrthoDB" id="10291567at2759"/>
<dbReference type="Proteomes" id="UP001152049">
    <property type="component" value="Unassembled WGS sequence"/>
</dbReference>
<comment type="caution">
    <text evidence="3">The sequence shown here is derived from an EMBL/GenBank/DDBJ whole genome shotgun (WGS) entry which is preliminary data.</text>
</comment>
<keyword evidence="2" id="KW-0812">Transmembrane</keyword>
<organism evidence="3 4">
    <name type="scientific">Fusarium torreyae</name>
    <dbReference type="NCBI Taxonomy" id="1237075"/>
    <lineage>
        <taxon>Eukaryota</taxon>
        <taxon>Fungi</taxon>
        <taxon>Dikarya</taxon>
        <taxon>Ascomycota</taxon>
        <taxon>Pezizomycotina</taxon>
        <taxon>Sordariomycetes</taxon>
        <taxon>Hypocreomycetidae</taxon>
        <taxon>Hypocreales</taxon>
        <taxon>Nectriaceae</taxon>
        <taxon>Fusarium</taxon>
    </lineage>
</organism>
<accession>A0A9W8VEC0</accession>
<sequence>MSDEILTRNFFYASLVHLSLQVTLPRLKEPPIFNSATWSFLSFLNGSVLIVWGTQESTIASFRPQLFLLGLAILFVWFVKLLAFASAPDDTEPSQHPKLETKPKTKPAEAAQPTELTHDN</sequence>
<dbReference type="AlphaFoldDB" id="A0A9W8VEC0"/>
<keyword evidence="2" id="KW-0472">Membrane</keyword>